<organism evidence="1 2">
    <name type="scientific">Rhododendron molle</name>
    <name type="common">Chinese azalea</name>
    <name type="synonym">Azalea mollis</name>
    <dbReference type="NCBI Taxonomy" id="49168"/>
    <lineage>
        <taxon>Eukaryota</taxon>
        <taxon>Viridiplantae</taxon>
        <taxon>Streptophyta</taxon>
        <taxon>Embryophyta</taxon>
        <taxon>Tracheophyta</taxon>
        <taxon>Spermatophyta</taxon>
        <taxon>Magnoliopsida</taxon>
        <taxon>eudicotyledons</taxon>
        <taxon>Gunneridae</taxon>
        <taxon>Pentapetalae</taxon>
        <taxon>asterids</taxon>
        <taxon>Ericales</taxon>
        <taxon>Ericaceae</taxon>
        <taxon>Ericoideae</taxon>
        <taxon>Rhodoreae</taxon>
        <taxon>Rhododendron</taxon>
    </lineage>
</organism>
<proteinExistence type="predicted"/>
<evidence type="ECO:0000313" key="1">
    <source>
        <dbReference type="EMBL" id="KAI8571548.1"/>
    </source>
</evidence>
<sequence length="50" mass="5648">MVPPTVLMSLDDAAGSSSEYTPSRDSFPLWLIPRTFYFIVVVASVIFYLF</sequence>
<accession>A0ACC0Q0J8</accession>
<dbReference type="Proteomes" id="UP001062846">
    <property type="component" value="Chromosome 1"/>
</dbReference>
<name>A0ACC0Q0J8_RHOML</name>
<reference evidence="1" key="1">
    <citation type="submission" date="2022-02" db="EMBL/GenBank/DDBJ databases">
        <title>Plant Genome Project.</title>
        <authorList>
            <person name="Zhang R.-G."/>
        </authorList>
    </citation>
    <scope>NUCLEOTIDE SEQUENCE</scope>
    <source>
        <strain evidence="1">AT1</strain>
    </source>
</reference>
<comment type="caution">
    <text evidence="1">The sequence shown here is derived from an EMBL/GenBank/DDBJ whole genome shotgun (WGS) entry which is preliminary data.</text>
</comment>
<keyword evidence="2" id="KW-1185">Reference proteome</keyword>
<gene>
    <name evidence="1" type="ORF">RHMOL_Rhmol01G0128300</name>
</gene>
<dbReference type="EMBL" id="CM046388">
    <property type="protein sequence ID" value="KAI8571548.1"/>
    <property type="molecule type" value="Genomic_DNA"/>
</dbReference>
<protein>
    <submittedName>
        <fullName evidence="1">Uncharacterized protein</fullName>
    </submittedName>
</protein>
<evidence type="ECO:0000313" key="2">
    <source>
        <dbReference type="Proteomes" id="UP001062846"/>
    </source>
</evidence>